<dbReference type="InterPro" id="IPR031475">
    <property type="entry name" value="NBD_C"/>
</dbReference>
<evidence type="ECO:0000256" key="5">
    <source>
        <dbReference type="ARBA" id="ARBA00022840"/>
    </source>
</evidence>
<evidence type="ECO:0000256" key="3">
    <source>
        <dbReference type="ARBA" id="ARBA00022741"/>
    </source>
</evidence>
<name>A0A7D5GBG7_9EURY</name>
<dbReference type="GeneID" id="56028584"/>
<evidence type="ECO:0000313" key="10">
    <source>
        <dbReference type="Proteomes" id="UP000509750"/>
    </source>
</evidence>
<evidence type="ECO:0000256" key="2">
    <source>
        <dbReference type="ARBA" id="ARBA00022679"/>
    </source>
</evidence>
<dbReference type="KEGG" id="halg:HUG10_07085"/>
<keyword evidence="6" id="KW-0119">Carbohydrate metabolism</keyword>
<protein>
    <submittedName>
        <fullName evidence="9">Four-carbon acid sugar kinase family protein</fullName>
    </submittedName>
</protein>
<dbReference type="EMBL" id="CP058529">
    <property type="protein sequence ID" value="QLG27325.1"/>
    <property type="molecule type" value="Genomic_DNA"/>
</dbReference>
<dbReference type="OrthoDB" id="350186at2157"/>
<gene>
    <name evidence="9" type="ORF">HUG10_07085</name>
</gene>
<evidence type="ECO:0000259" key="8">
    <source>
        <dbReference type="Pfam" id="PF17042"/>
    </source>
</evidence>
<sequence>MVGSDFLLAYYGDDFTGSTDVLEALSLCGVPTVLFLEPPEPGDLEEFDAVRAVGVAGTSRSMTPAEMEEELTDAFAALGRFDADVFQYKVCSTFDSSPEVGSIGRALDVGQRAVDSPFVPVVVAAPSLAPRGRYVLFGNLFATVDGETYRLDRHPTMRDHPVTPMREADLVDHLGEQTDRSVGNLEIRHLDGGADDDLDRALESTLAESDVVVFDGLNHDHQRTVGRLLWERRPDDGPLFAVGSSGLNYALADHWRSVGVVDDPDLPQTLDAVDRTVVVSGSASPVNAAQIEWALDHGFVGLPLDAPALVDPDAADDARARAVEAATDAIERGESPIVYSARGPDDSIVERTSARARELGIDDERVGRRLGRQQGRILRDVLAETGLERACVAGGDTSGYVVPELGIYALEFAAPVGPGSPLCRARSHVDTFDGLEIALKGGQVETAAEEPNFFDAVRNGGLIEET</sequence>
<feature type="domain" description="Four-carbon acid sugar kinase N-terminal" evidence="7">
    <location>
        <begin position="8"/>
        <end position="251"/>
    </location>
</feature>
<dbReference type="Gene3D" id="3.40.50.10840">
    <property type="entry name" value="Putative sugar-binding, N-terminal domain"/>
    <property type="match status" value="1"/>
</dbReference>
<organism evidence="9 10">
    <name type="scientific">Halorarum halophilum</name>
    <dbReference type="NCBI Taxonomy" id="2743090"/>
    <lineage>
        <taxon>Archaea</taxon>
        <taxon>Methanobacteriati</taxon>
        <taxon>Methanobacteriota</taxon>
        <taxon>Stenosarchaea group</taxon>
        <taxon>Halobacteria</taxon>
        <taxon>Halobacteriales</taxon>
        <taxon>Haloferacaceae</taxon>
        <taxon>Halorarum</taxon>
    </lineage>
</organism>
<dbReference type="InterPro" id="IPR042213">
    <property type="entry name" value="NBD_C_sf"/>
</dbReference>
<keyword evidence="4 9" id="KW-0418">Kinase</keyword>
<evidence type="ECO:0000256" key="4">
    <source>
        <dbReference type="ARBA" id="ARBA00022777"/>
    </source>
</evidence>
<dbReference type="SUPFAM" id="SSF142764">
    <property type="entry name" value="YgbK-like"/>
    <property type="match status" value="1"/>
</dbReference>
<evidence type="ECO:0000256" key="6">
    <source>
        <dbReference type="ARBA" id="ARBA00023277"/>
    </source>
</evidence>
<keyword evidence="10" id="KW-1185">Reference proteome</keyword>
<dbReference type="GO" id="GO:0005524">
    <property type="term" value="F:ATP binding"/>
    <property type="evidence" value="ECO:0007669"/>
    <property type="project" value="UniProtKB-KW"/>
</dbReference>
<accession>A0A7D5GBG7</accession>
<evidence type="ECO:0000256" key="1">
    <source>
        <dbReference type="ARBA" id="ARBA00005715"/>
    </source>
</evidence>
<dbReference type="RefSeq" id="WP_179168900.1">
    <property type="nucleotide sequence ID" value="NZ_CP058529.1"/>
</dbReference>
<dbReference type="Proteomes" id="UP000509750">
    <property type="component" value="Chromosome"/>
</dbReference>
<keyword evidence="3" id="KW-0547">Nucleotide-binding</keyword>
<evidence type="ECO:0000313" key="9">
    <source>
        <dbReference type="EMBL" id="QLG27325.1"/>
    </source>
</evidence>
<dbReference type="Pfam" id="PF17042">
    <property type="entry name" value="NBD_C"/>
    <property type="match status" value="1"/>
</dbReference>
<dbReference type="InterPro" id="IPR010737">
    <property type="entry name" value="4-carb_acid_sugar_kinase_N"/>
</dbReference>
<feature type="domain" description="Four-carbon acid sugar kinase nucleotide binding" evidence="8">
    <location>
        <begin position="277"/>
        <end position="444"/>
    </location>
</feature>
<dbReference type="Pfam" id="PF07005">
    <property type="entry name" value="SBD_N"/>
    <property type="match status" value="1"/>
</dbReference>
<proteinExistence type="inferred from homology"/>
<dbReference type="InterPro" id="IPR037051">
    <property type="entry name" value="4-carb_acid_sugar_kinase_N_sf"/>
</dbReference>
<evidence type="ECO:0000259" key="7">
    <source>
        <dbReference type="Pfam" id="PF07005"/>
    </source>
</evidence>
<reference evidence="9 10" key="1">
    <citation type="submission" date="2020-07" db="EMBL/GenBank/DDBJ databases">
        <title>Gai3-2, isolated from salt lake.</title>
        <authorList>
            <person name="Cui H."/>
            <person name="Shi X."/>
        </authorList>
    </citation>
    <scope>NUCLEOTIDE SEQUENCE [LARGE SCALE GENOMIC DNA]</scope>
    <source>
        <strain evidence="9 10">Gai3-2</strain>
    </source>
</reference>
<comment type="similarity">
    <text evidence="1">Belongs to the four-carbon acid sugar kinase family.</text>
</comment>
<keyword evidence="2" id="KW-0808">Transferase</keyword>
<dbReference type="AlphaFoldDB" id="A0A7D5GBG7"/>
<dbReference type="GO" id="GO:0016301">
    <property type="term" value="F:kinase activity"/>
    <property type="evidence" value="ECO:0007669"/>
    <property type="project" value="UniProtKB-KW"/>
</dbReference>
<dbReference type="Gene3D" id="3.40.980.20">
    <property type="entry name" value="Four-carbon acid sugar kinase, nucleotide binding domain"/>
    <property type="match status" value="1"/>
</dbReference>
<keyword evidence="5" id="KW-0067">ATP-binding</keyword>